<protein>
    <recommendedName>
        <fullName evidence="4">Putative zinc-finger domain-containing protein</fullName>
    </recommendedName>
</protein>
<dbReference type="Gene3D" id="1.10.10.1320">
    <property type="entry name" value="Anti-sigma factor, zinc-finger domain"/>
    <property type="match status" value="1"/>
</dbReference>
<dbReference type="InterPro" id="IPR027383">
    <property type="entry name" value="Znf_put"/>
</dbReference>
<evidence type="ECO:0000313" key="6">
    <source>
        <dbReference type="Proteomes" id="UP001500908"/>
    </source>
</evidence>
<evidence type="ECO:0000256" key="2">
    <source>
        <dbReference type="ARBA" id="ARBA00023163"/>
    </source>
</evidence>
<name>A0ABP7FKA0_9ACTN</name>
<sequence>MNHLEERLSALIDDELGPTERERALGHLAGCDSCRFEAEMLRELKRGMGQLDPPEPSVDFMGRLAAMAPPLTPEGPPSGGPPAGPPPSSGESAGGPRHRRPAERFGSRRRIGESTPLGGSRPLGGATVAPVPRPWLRPNFGRARYAVAGASVLAMALGTAFVASGQRAEQPPAVAPPLADSTVERPVTARQVSLSEAPVGLTPSPLQAETGWFGGQGAVPAAMADSQ</sequence>
<accession>A0ABP7FKA0</accession>
<keyword evidence="6" id="KW-1185">Reference proteome</keyword>
<organism evidence="5 6">
    <name type="scientific">Salinactinospora qingdaonensis</name>
    <dbReference type="NCBI Taxonomy" id="702744"/>
    <lineage>
        <taxon>Bacteria</taxon>
        <taxon>Bacillati</taxon>
        <taxon>Actinomycetota</taxon>
        <taxon>Actinomycetes</taxon>
        <taxon>Streptosporangiales</taxon>
        <taxon>Nocardiopsidaceae</taxon>
        <taxon>Salinactinospora</taxon>
    </lineage>
</organism>
<evidence type="ECO:0000313" key="5">
    <source>
        <dbReference type="EMBL" id="GAA3741181.1"/>
    </source>
</evidence>
<evidence type="ECO:0000256" key="3">
    <source>
        <dbReference type="SAM" id="MobiDB-lite"/>
    </source>
</evidence>
<dbReference type="InterPro" id="IPR041916">
    <property type="entry name" value="Anti_sigma_zinc_sf"/>
</dbReference>
<comment type="caution">
    <text evidence="5">The sequence shown here is derived from an EMBL/GenBank/DDBJ whole genome shotgun (WGS) entry which is preliminary data.</text>
</comment>
<feature type="compositionally biased region" description="Pro residues" evidence="3">
    <location>
        <begin position="70"/>
        <end position="88"/>
    </location>
</feature>
<dbReference type="Pfam" id="PF13490">
    <property type="entry name" value="zf-HC2"/>
    <property type="match status" value="1"/>
</dbReference>
<evidence type="ECO:0000259" key="4">
    <source>
        <dbReference type="Pfam" id="PF13490"/>
    </source>
</evidence>
<evidence type="ECO:0000256" key="1">
    <source>
        <dbReference type="ARBA" id="ARBA00023015"/>
    </source>
</evidence>
<keyword evidence="1" id="KW-0805">Transcription regulation</keyword>
<keyword evidence="2" id="KW-0804">Transcription</keyword>
<dbReference type="Proteomes" id="UP001500908">
    <property type="component" value="Unassembled WGS sequence"/>
</dbReference>
<dbReference type="RefSeq" id="WP_344970327.1">
    <property type="nucleotide sequence ID" value="NZ_BAABDD010000008.1"/>
</dbReference>
<proteinExistence type="predicted"/>
<reference evidence="6" key="1">
    <citation type="journal article" date="2019" name="Int. J. Syst. Evol. Microbiol.">
        <title>The Global Catalogue of Microorganisms (GCM) 10K type strain sequencing project: providing services to taxonomists for standard genome sequencing and annotation.</title>
        <authorList>
            <consortium name="The Broad Institute Genomics Platform"/>
            <consortium name="The Broad Institute Genome Sequencing Center for Infectious Disease"/>
            <person name="Wu L."/>
            <person name="Ma J."/>
        </authorList>
    </citation>
    <scope>NUCLEOTIDE SEQUENCE [LARGE SCALE GENOMIC DNA]</scope>
    <source>
        <strain evidence="6">JCM 17137</strain>
    </source>
</reference>
<feature type="domain" description="Putative zinc-finger" evidence="4">
    <location>
        <begin position="5"/>
        <end position="35"/>
    </location>
</feature>
<gene>
    <name evidence="5" type="ORF">GCM10022402_21210</name>
</gene>
<feature type="compositionally biased region" description="Basic and acidic residues" evidence="3">
    <location>
        <begin position="102"/>
        <end position="112"/>
    </location>
</feature>
<feature type="region of interest" description="Disordered" evidence="3">
    <location>
        <begin position="46"/>
        <end position="133"/>
    </location>
</feature>
<dbReference type="EMBL" id="BAABDD010000008">
    <property type="protein sequence ID" value="GAA3741181.1"/>
    <property type="molecule type" value="Genomic_DNA"/>
</dbReference>